<reference evidence="9 10" key="1">
    <citation type="submission" date="2017-05" db="EMBL/GenBank/DDBJ databases">
        <title>Full genome sequence of Pseudorhodoplanes sinuspersici.</title>
        <authorList>
            <person name="Dastgheib S.M.M."/>
            <person name="Shavandi M."/>
            <person name="Tirandaz H."/>
        </authorList>
    </citation>
    <scope>NUCLEOTIDE SEQUENCE [LARGE SCALE GENOMIC DNA]</scope>
    <source>
        <strain evidence="9 10">RIPI110</strain>
    </source>
</reference>
<evidence type="ECO:0000256" key="5">
    <source>
        <dbReference type="ARBA" id="ARBA00038306"/>
    </source>
</evidence>
<evidence type="ECO:0000259" key="8">
    <source>
        <dbReference type="Pfam" id="PF13505"/>
    </source>
</evidence>
<dbReference type="GO" id="GO:0009279">
    <property type="term" value="C:cell outer membrane"/>
    <property type="evidence" value="ECO:0007669"/>
    <property type="project" value="UniProtKB-SubCell"/>
</dbReference>
<feature type="region of interest" description="Disordered" evidence="6">
    <location>
        <begin position="225"/>
        <end position="251"/>
    </location>
</feature>
<evidence type="ECO:0000313" key="9">
    <source>
        <dbReference type="EMBL" id="ARQ02755.1"/>
    </source>
</evidence>
<dbReference type="SUPFAM" id="SSF56925">
    <property type="entry name" value="OMPA-like"/>
    <property type="match status" value="1"/>
</dbReference>
<protein>
    <recommendedName>
        <fullName evidence="8">Outer membrane protein beta-barrel domain-containing protein</fullName>
    </recommendedName>
</protein>
<feature type="compositionally biased region" description="Low complexity" evidence="6">
    <location>
        <begin position="229"/>
        <end position="241"/>
    </location>
</feature>
<gene>
    <name evidence="9" type="ORF">CAK95_05105</name>
</gene>
<evidence type="ECO:0000256" key="7">
    <source>
        <dbReference type="SAM" id="SignalP"/>
    </source>
</evidence>
<proteinExistence type="inferred from homology"/>
<evidence type="ECO:0000313" key="10">
    <source>
        <dbReference type="Proteomes" id="UP000194137"/>
    </source>
</evidence>
<dbReference type="InterPro" id="IPR027385">
    <property type="entry name" value="Beta-barrel_OMP"/>
</dbReference>
<dbReference type="InterPro" id="IPR011250">
    <property type="entry name" value="OMP/PagP_B-barrel"/>
</dbReference>
<evidence type="ECO:0000256" key="4">
    <source>
        <dbReference type="ARBA" id="ARBA00023237"/>
    </source>
</evidence>
<name>A0A1W7A179_9HYPH</name>
<accession>A0A1W7A179</accession>
<evidence type="ECO:0000256" key="6">
    <source>
        <dbReference type="SAM" id="MobiDB-lite"/>
    </source>
</evidence>
<dbReference type="Pfam" id="PF13505">
    <property type="entry name" value="OMP_b-brl"/>
    <property type="match status" value="1"/>
</dbReference>
<evidence type="ECO:0000256" key="3">
    <source>
        <dbReference type="ARBA" id="ARBA00023136"/>
    </source>
</evidence>
<feature type="domain" description="Outer membrane protein beta-barrel" evidence="8">
    <location>
        <begin position="40"/>
        <end position="221"/>
    </location>
</feature>
<dbReference type="PANTHER" id="PTHR34001:SF3">
    <property type="entry name" value="BLL7405 PROTEIN"/>
    <property type="match status" value="1"/>
</dbReference>
<dbReference type="PANTHER" id="PTHR34001">
    <property type="entry name" value="BLL7405 PROTEIN"/>
    <property type="match status" value="1"/>
</dbReference>
<organism evidence="9 10">
    <name type="scientific">Pseudorhodoplanes sinuspersici</name>
    <dbReference type="NCBI Taxonomy" id="1235591"/>
    <lineage>
        <taxon>Bacteria</taxon>
        <taxon>Pseudomonadati</taxon>
        <taxon>Pseudomonadota</taxon>
        <taxon>Alphaproteobacteria</taxon>
        <taxon>Hyphomicrobiales</taxon>
        <taxon>Pseudorhodoplanes</taxon>
    </lineage>
</organism>
<sequence length="484" mass="51657">MKALFIGSKAVAVASIATSAWASDLPTKAPVWYSPDVVAPYNWSGFYLGANLGGRWANGTLTIPGNSLYGGTTAFIAGGQAGYNFQAGHLLFGIEGDFDGAIFNRPPLPVPTLGSVSQRWMASMAGRVGYVKDRWLVYGKVGGGWAHHDISVNVPGLGWSESSTKSGLLLGGGIEYGFKPHWTVKLEYNHLSLPSWTSATFPAVSLDRDIQTIKAGINYKFESGGSTVAERPSGSRPASSSEESEDLRKQSQNPVASLVSVPFQSNTNFNAGPFNRTQEVFNIQPVVPMSLNAEWNVISRTIIPLISQPEPLVNGNTGGIGDITQSLFLSPASPGKLIWGVGPVFTIPSASDPILGTGKVLFGPTAVFLTTPGHWVIGVLVNNQWSVGGNSLRRSVNTFLAQPFINYNMAHGWFLTTSPIITADWLAASGQKWTVPIGGGIGRVFKIGDQPVNAQVAAYYNAIRPDGAPDWQLRAQIALLFPSH</sequence>
<dbReference type="Gene3D" id="2.40.160.20">
    <property type="match status" value="1"/>
</dbReference>
<keyword evidence="4" id="KW-0998">Cell outer membrane</keyword>
<evidence type="ECO:0000256" key="1">
    <source>
        <dbReference type="ARBA" id="ARBA00004442"/>
    </source>
</evidence>
<dbReference type="KEGG" id="psin:CAK95_05105"/>
<dbReference type="InterPro" id="IPR051692">
    <property type="entry name" value="OMP-like"/>
</dbReference>
<dbReference type="RefSeq" id="WP_086091195.1">
    <property type="nucleotide sequence ID" value="NZ_CP021112.1"/>
</dbReference>
<dbReference type="STRING" id="1235591.CAK95_05105"/>
<keyword evidence="2 7" id="KW-0732">Signal</keyword>
<keyword evidence="3" id="KW-0472">Membrane</keyword>
<comment type="subcellular location">
    <subcellularLocation>
        <location evidence="1">Cell outer membrane</location>
    </subcellularLocation>
</comment>
<dbReference type="Proteomes" id="UP000194137">
    <property type="component" value="Chromosome"/>
</dbReference>
<evidence type="ECO:0000256" key="2">
    <source>
        <dbReference type="ARBA" id="ARBA00022729"/>
    </source>
</evidence>
<dbReference type="AlphaFoldDB" id="A0A1W7A179"/>
<keyword evidence="10" id="KW-1185">Reference proteome</keyword>
<feature type="signal peptide" evidence="7">
    <location>
        <begin position="1"/>
        <end position="22"/>
    </location>
</feature>
<dbReference type="OrthoDB" id="9809066at2"/>
<dbReference type="EMBL" id="CP021112">
    <property type="protein sequence ID" value="ARQ02755.1"/>
    <property type="molecule type" value="Genomic_DNA"/>
</dbReference>
<comment type="similarity">
    <text evidence="5">Belongs to the Omp25/RopB family.</text>
</comment>
<feature type="chain" id="PRO_5044213668" description="Outer membrane protein beta-barrel domain-containing protein" evidence="7">
    <location>
        <begin position="23"/>
        <end position="484"/>
    </location>
</feature>